<name>A0A9P8UI68_9PEZI</name>
<dbReference type="EMBL" id="JAGPXC010000005">
    <property type="protein sequence ID" value="KAH6652483.1"/>
    <property type="molecule type" value="Genomic_DNA"/>
</dbReference>
<evidence type="ECO:0000313" key="1">
    <source>
        <dbReference type="EMBL" id="KAH6652483.1"/>
    </source>
</evidence>
<protein>
    <submittedName>
        <fullName evidence="1">Uncharacterized protein</fullName>
    </submittedName>
</protein>
<dbReference type="RefSeq" id="XP_045956760.1">
    <property type="nucleotide sequence ID" value="XM_046107407.1"/>
</dbReference>
<evidence type="ECO:0000313" key="2">
    <source>
        <dbReference type="Proteomes" id="UP000758603"/>
    </source>
</evidence>
<comment type="caution">
    <text evidence="1">The sequence shown here is derived from an EMBL/GenBank/DDBJ whole genome shotgun (WGS) entry which is preliminary data.</text>
</comment>
<accession>A0A9P8UI68</accession>
<reference evidence="1" key="1">
    <citation type="journal article" date="2021" name="Nat. Commun.">
        <title>Genetic determinants of endophytism in the Arabidopsis root mycobiome.</title>
        <authorList>
            <person name="Mesny F."/>
            <person name="Miyauchi S."/>
            <person name="Thiergart T."/>
            <person name="Pickel B."/>
            <person name="Atanasova L."/>
            <person name="Karlsson M."/>
            <person name="Huettel B."/>
            <person name="Barry K.W."/>
            <person name="Haridas S."/>
            <person name="Chen C."/>
            <person name="Bauer D."/>
            <person name="Andreopoulos W."/>
            <person name="Pangilinan J."/>
            <person name="LaButti K."/>
            <person name="Riley R."/>
            <person name="Lipzen A."/>
            <person name="Clum A."/>
            <person name="Drula E."/>
            <person name="Henrissat B."/>
            <person name="Kohler A."/>
            <person name="Grigoriev I.V."/>
            <person name="Martin F.M."/>
            <person name="Hacquard S."/>
        </authorList>
    </citation>
    <scope>NUCLEOTIDE SEQUENCE</scope>
    <source>
        <strain evidence="1">MPI-SDFR-AT-0073</strain>
    </source>
</reference>
<dbReference type="Pfam" id="PF11093">
    <property type="entry name" value="Mitochondr_Som1"/>
    <property type="match status" value="1"/>
</dbReference>
<dbReference type="GO" id="GO:0042720">
    <property type="term" value="C:mitochondrial inner membrane peptidase complex"/>
    <property type="evidence" value="ECO:0007669"/>
    <property type="project" value="InterPro"/>
</dbReference>
<sequence length="137" mass="15718">MTPPCKIFKADELEDAVQLNLAQRKRKTAGGKDIDLAQCPLFSMVQYDCQIERPDLPHSPVQCFEVQRWFRRCQDKKGSFMVETTNWEGKAERDVSIASSSAAAAAADSRKVGDQNNGWMHLWKERELSHDGQYRER</sequence>
<gene>
    <name evidence="1" type="ORF">BKA67DRAFT_659191</name>
</gene>
<dbReference type="Proteomes" id="UP000758603">
    <property type="component" value="Unassembled WGS sequence"/>
</dbReference>
<dbReference type="AlphaFoldDB" id="A0A9P8UI68"/>
<organism evidence="1 2">
    <name type="scientific">Truncatella angustata</name>
    <dbReference type="NCBI Taxonomy" id="152316"/>
    <lineage>
        <taxon>Eukaryota</taxon>
        <taxon>Fungi</taxon>
        <taxon>Dikarya</taxon>
        <taxon>Ascomycota</taxon>
        <taxon>Pezizomycotina</taxon>
        <taxon>Sordariomycetes</taxon>
        <taxon>Xylariomycetidae</taxon>
        <taxon>Amphisphaeriales</taxon>
        <taxon>Sporocadaceae</taxon>
        <taxon>Truncatella</taxon>
    </lineage>
</organism>
<dbReference type="InterPro" id="IPR024645">
    <property type="entry name" value="Mitochondr_Som1"/>
</dbReference>
<keyword evidence="2" id="KW-1185">Reference proteome</keyword>
<dbReference type="OrthoDB" id="3983163at2759"/>
<proteinExistence type="predicted"/>
<dbReference type="GeneID" id="70136298"/>